<feature type="domain" description="AAA ATPase AAA+ lid" evidence="6">
    <location>
        <begin position="742"/>
        <end position="777"/>
    </location>
</feature>
<proteinExistence type="inferred from homology"/>
<dbReference type="Pfam" id="PF00004">
    <property type="entry name" value="AAA"/>
    <property type="match status" value="1"/>
</dbReference>
<dbReference type="GO" id="GO:0031593">
    <property type="term" value="F:polyubiquitin modification-dependent protein binding"/>
    <property type="evidence" value="ECO:0007669"/>
    <property type="project" value="TreeGrafter"/>
</dbReference>
<evidence type="ECO:0000256" key="1">
    <source>
        <dbReference type="ARBA" id="ARBA00006914"/>
    </source>
</evidence>
<dbReference type="InterPro" id="IPR050168">
    <property type="entry name" value="AAA_ATPase_domain"/>
</dbReference>
<dbReference type="Gene3D" id="3.60.130.30">
    <property type="match status" value="1"/>
</dbReference>
<evidence type="ECO:0000259" key="6">
    <source>
        <dbReference type="Pfam" id="PF17862"/>
    </source>
</evidence>
<dbReference type="SUPFAM" id="SSF52540">
    <property type="entry name" value="P-loop containing nucleoside triphosphate hydrolases"/>
    <property type="match status" value="2"/>
</dbReference>
<dbReference type="FunFam" id="1.10.8.60:FF:000079">
    <property type="entry name" value="Cell division cycle protein 48 homologue"/>
    <property type="match status" value="1"/>
</dbReference>
<evidence type="ECO:0000256" key="2">
    <source>
        <dbReference type="ARBA" id="ARBA00022741"/>
    </source>
</evidence>
<evidence type="ECO:0000259" key="5">
    <source>
        <dbReference type="Pfam" id="PF00004"/>
    </source>
</evidence>
<dbReference type="PROSITE" id="PS00674">
    <property type="entry name" value="AAA"/>
    <property type="match status" value="1"/>
</dbReference>
<gene>
    <name evidence="7" type="ORF">C8F04DRAFT_1329782</name>
</gene>
<reference evidence="7" key="1">
    <citation type="submission" date="2023-03" db="EMBL/GenBank/DDBJ databases">
        <title>Massive genome expansion in bonnet fungi (Mycena s.s.) driven by repeated elements and novel gene families across ecological guilds.</title>
        <authorList>
            <consortium name="Lawrence Berkeley National Laboratory"/>
            <person name="Harder C.B."/>
            <person name="Miyauchi S."/>
            <person name="Viragh M."/>
            <person name="Kuo A."/>
            <person name="Thoen E."/>
            <person name="Andreopoulos B."/>
            <person name="Lu D."/>
            <person name="Skrede I."/>
            <person name="Drula E."/>
            <person name="Henrissat B."/>
            <person name="Morin E."/>
            <person name="Kohler A."/>
            <person name="Barry K."/>
            <person name="LaButti K."/>
            <person name="Morin E."/>
            <person name="Salamov A."/>
            <person name="Lipzen A."/>
            <person name="Mereny Z."/>
            <person name="Hegedus B."/>
            <person name="Baldrian P."/>
            <person name="Stursova M."/>
            <person name="Weitz H."/>
            <person name="Taylor A."/>
            <person name="Grigoriev I.V."/>
            <person name="Nagy L.G."/>
            <person name="Martin F."/>
            <person name="Kauserud H."/>
        </authorList>
    </citation>
    <scope>NUCLEOTIDE SEQUENCE</scope>
    <source>
        <strain evidence="7">CBHHK200</strain>
    </source>
</reference>
<dbReference type="GO" id="GO:0005829">
    <property type="term" value="C:cytosol"/>
    <property type="evidence" value="ECO:0007669"/>
    <property type="project" value="TreeGrafter"/>
</dbReference>
<dbReference type="GO" id="GO:0051228">
    <property type="term" value="P:mitotic spindle disassembly"/>
    <property type="evidence" value="ECO:0007669"/>
    <property type="project" value="TreeGrafter"/>
</dbReference>
<organism evidence="7 8">
    <name type="scientific">Mycena alexandri</name>
    <dbReference type="NCBI Taxonomy" id="1745969"/>
    <lineage>
        <taxon>Eukaryota</taxon>
        <taxon>Fungi</taxon>
        <taxon>Dikarya</taxon>
        <taxon>Basidiomycota</taxon>
        <taxon>Agaricomycotina</taxon>
        <taxon>Agaricomycetes</taxon>
        <taxon>Agaricomycetidae</taxon>
        <taxon>Agaricales</taxon>
        <taxon>Marasmiineae</taxon>
        <taxon>Mycenaceae</taxon>
        <taxon>Mycena</taxon>
    </lineage>
</organism>
<feature type="domain" description="ATPase AAA-type core" evidence="5">
    <location>
        <begin position="507"/>
        <end position="593"/>
    </location>
</feature>
<name>A0AAD6X9Z8_9AGAR</name>
<dbReference type="GO" id="GO:0034098">
    <property type="term" value="C:VCP-NPL4-UFD1 AAA ATPase complex"/>
    <property type="evidence" value="ECO:0007669"/>
    <property type="project" value="TreeGrafter"/>
</dbReference>
<dbReference type="AlphaFoldDB" id="A0AAD6X9Z8"/>
<dbReference type="Pfam" id="PF17862">
    <property type="entry name" value="AAA_lid_3"/>
    <property type="match status" value="2"/>
</dbReference>
<dbReference type="GO" id="GO:0030970">
    <property type="term" value="P:retrograde protein transport, ER to cytosol"/>
    <property type="evidence" value="ECO:0007669"/>
    <property type="project" value="TreeGrafter"/>
</dbReference>
<feature type="domain" description="AAA ATPase AAA+ lid" evidence="6">
    <location>
        <begin position="617"/>
        <end position="657"/>
    </location>
</feature>
<dbReference type="PANTHER" id="PTHR23077">
    <property type="entry name" value="AAA-FAMILY ATPASE"/>
    <property type="match status" value="1"/>
</dbReference>
<dbReference type="InterPro" id="IPR003960">
    <property type="entry name" value="ATPase_AAA_CS"/>
</dbReference>
<dbReference type="GO" id="GO:0097352">
    <property type="term" value="P:autophagosome maturation"/>
    <property type="evidence" value="ECO:0007669"/>
    <property type="project" value="TreeGrafter"/>
</dbReference>
<dbReference type="Gene3D" id="6.10.20.150">
    <property type="match status" value="1"/>
</dbReference>
<dbReference type="InterPro" id="IPR003959">
    <property type="entry name" value="ATPase_AAA_core"/>
</dbReference>
<evidence type="ECO:0000313" key="7">
    <source>
        <dbReference type="EMBL" id="KAJ7037584.1"/>
    </source>
</evidence>
<evidence type="ECO:0000256" key="4">
    <source>
        <dbReference type="SAM" id="MobiDB-lite"/>
    </source>
</evidence>
<dbReference type="InterPro" id="IPR041569">
    <property type="entry name" value="AAA_lid_3"/>
</dbReference>
<comment type="caution">
    <text evidence="7">The sequence shown here is derived from an EMBL/GenBank/DDBJ whole genome shotgun (WGS) entry which is preliminary data.</text>
</comment>
<dbReference type="Gene3D" id="3.40.50.300">
    <property type="entry name" value="P-loop containing nucleotide triphosphate hydrolases"/>
    <property type="match status" value="1"/>
</dbReference>
<dbReference type="GO" id="GO:0005634">
    <property type="term" value="C:nucleus"/>
    <property type="evidence" value="ECO:0007669"/>
    <property type="project" value="TreeGrafter"/>
</dbReference>
<dbReference type="EMBL" id="JARJCM010000036">
    <property type="protein sequence ID" value="KAJ7037584.1"/>
    <property type="molecule type" value="Genomic_DNA"/>
</dbReference>
<dbReference type="Proteomes" id="UP001218188">
    <property type="component" value="Unassembled WGS sequence"/>
</dbReference>
<evidence type="ECO:0000256" key="3">
    <source>
        <dbReference type="ARBA" id="ARBA00022840"/>
    </source>
</evidence>
<accession>A0AAD6X9Z8</accession>
<keyword evidence="8" id="KW-1185">Reference proteome</keyword>
<dbReference type="Gene3D" id="1.10.8.60">
    <property type="match status" value="1"/>
</dbReference>
<dbReference type="InterPro" id="IPR027417">
    <property type="entry name" value="P-loop_NTPase"/>
</dbReference>
<comment type="similarity">
    <text evidence="1">Belongs to the AAA ATPase family.</text>
</comment>
<protein>
    <submittedName>
        <fullName evidence="7">Uncharacterized protein</fullName>
    </submittedName>
</protein>
<keyword evidence="3" id="KW-0067">ATP-binding</keyword>
<dbReference type="GO" id="GO:0016887">
    <property type="term" value="F:ATP hydrolysis activity"/>
    <property type="evidence" value="ECO:0007669"/>
    <property type="project" value="InterPro"/>
</dbReference>
<sequence length="785" mass="88015">MVKRLMLPIAYVRSRTGYMQSFKLSYRPPAAKGESPKPIVVFGLNDHEKSDKIFDTLQTNTIKLQNRKIPPQFENCAYSFDGFPGRSSEWDSIPGTLPWNPMPDAGDIDLPTPITVTSPVKLGPVASKMPFKKKDRDTWTTKQRGLADNTLKVTSVSELQEKMNTVHKGGKCAGKYIEVNTSILNKEALFIRDQDDQFIALLFSVPDEFKESLRRAIDHLNTVLNGEFTDKDSRDKAFKYLSIHYDWYARMPPKGHDAPKDIHPNNLGKAHGARVNMRQRVPYESKETLDKPEEYARLADALTDFFTVISVSVAHLMPEDTKELKMYVDQLPLGASSPCYPFGGFVINIDSCTRAHRDPKDLRLCLIAHMGKHTGGQLGLYEVGLSFDLQLGDILVFPSWRLTHFNCHYEGKRATIVLHTDREAKSWTKDGHGWSTYIVNHHRQAEEEQARAGVDSSTHVLLRARLDADLADGGHTNVPTPTRTPTRHTPPPASSSESTPDLEFGEAHRLRKAFEEAEKNWPAIIFIDELDSIAPKRENTNGEVERRVVSQLLPLMDSLKARLNVVVMAATNRPNSIDPAFRRFGQFDCEVDIGIPDSIGRLEILRIHTKNMKLGEDVDLEQIAPDTHGYVGSDVASLCSEAAMQQIREKMDLINLDEDTIDAEVLDVTMDNFRFALGTSNPSALRETVVEVPTVKWDDVSGLEKVKQELQETLIYIPLPDEASWLDILWACLKKSPVLVEVDLDFLAKSTHGYSGADLTEICQRAAKLAIRESIEADMGEDGAG</sequence>
<keyword evidence="2" id="KW-0547">Nucleotide-binding</keyword>
<dbReference type="PANTHER" id="PTHR23077:SF171">
    <property type="entry name" value="NUCLEAR VALOSIN-CONTAINING PROTEIN-LIKE"/>
    <property type="match status" value="1"/>
</dbReference>
<dbReference type="GO" id="GO:0005524">
    <property type="term" value="F:ATP binding"/>
    <property type="evidence" value="ECO:0007669"/>
    <property type="project" value="UniProtKB-KW"/>
</dbReference>
<evidence type="ECO:0000313" key="8">
    <source>
        <dbReference type="Proteomes" id="UP001218188"/>
    </source>
</evidence>
<feature type="region of interest" description="Disordered" evidence="4">
    <location>
        <begin position="471"/>
        <end position="504"/>
    </location>
</feature>